<organism evidence="4 5">
    <name type="scientific">Starmerella bacillaris</name>
    <name type="common">Yeast</name>
    <name type="synonym">Candida zemplinina</name>
    <dbReference type="NCBI Taxonomy" id="1247836"/>
    <lineage>
        <taxon>Eukaryota</taxon>
        <taxon>Fungi</taxon>
        <taxon>Dikarya</taxon>
        <taxon>Ascomycota</taxon>
        <taxon>Saccharomycotina</taxon>
        <taxon>Dipodascomycetes</taxon>
        <taxon>Dipodascales</taxon>
        <taxon>Trichomonascaceae</taxon>
        <taxon>Starmerella</taxon>
    </lineage>
</organism>
<feature type="domain" description="Ubiquitin-like" evidence="3">
    <location>
        <begin position="11"/>
        <end position="82"/>
    </location>
</feature>
<dbReference type="CDD" id="cd16106">
    <property type="entry name" value="Ubl_Dsk2p_like"/>
    <property type="match status" value="1"/>
</dbReference>
<dbReference type="SUPFAM" id="SSF46934">
    <property type="entry name" value="UBA-like"/>
    <property type="match status" value="1"/>
</dbReference>
<dbReference type="InterPro" id="IPR015940">
    <property type="entry name" value="UBA"/>
</dbReference>
<dbReference type="PROSITE" id="PS50030">
    <property type="entry name" value="UBA"/>
    <property type="match status" value="1"/>
</dbReference>
<dbReference type="EMBL" id="BTGC01000003">
    <property type="protein sequence ID" value="GMM50825.1"/>
    <property type="molecule type" value="Genomic_DNA"/>
</dbReference>
<dbReference type="InterPro" id="IPR000626">
    <property type="entry name" value="Ubiquitin-like_dom"/>
</dbReference>
<proteinExistence type="predicted"/>
<evidence type="ECO:0000256" key="1">
    <source>
        <dbReference type="SAM" id="MobiDB-lite"/>
    </source>
</evidence>
<accession>A0AAV5RHA3</accession>
<dbReference type="InterPro" id="IPR009060">
    <property type="entry name" value="UBA-like_sf"/>
</dbReference>
<feature type="region of interest" description="Disordered" evidence="1">
    <location>
        <begin position="82"/>
        <end position="119"/>
    </location>
</feature>
<comment type="caution">
    <text evidence="4">The sequence shown here is derived from an EMBL/GenBank/DDBJ whole genome shotgun (WGS) entry which is preliminary data.</text>
</comment>
<dbReference type="PROSITE" id="PS50053">
    <property type="entry name" value="UBIQUITIN_2"/>
    <property type="match status" value="1"/>
</dbReference>
<sequence length="371" mass="39786">MDSSTPDSDILKLTIKCTSTPNFEVEVAKDASVKTLKELIEEKNGIPHDKQRLIFSGRIMKDEMSLTEYKIQNGNSVHLIKRSAAKATQQSSGNPATGMPAPSSLSAGQETGNPLSDLTGARYSGLANLPPASIFGPDGGLGPAPTLEDTEELFNNPEQLSEILNHLSNLDENDPLLMTLPPDARRQFVEFSRSPIFQSILSDPNEMQLFRNAAQVAMQMDQSDLASLSQAAGINPFAAAAGSGSDAASNTPGNNESVNDDINQLQRLLGIPPIARTDSDARVNELLSFLRSRDAATPGASNPAMNNLFNLGLANPALTAAASRPPEEVYESQLRQLNELGFFDFDRNIKALRRSGGNLEGAIEALVENLV</sequence>
<dbReference type="Proteomes" id="UP001362899">
    <property type="component" value="Unassembled WGS sequence"/>
</dbReference>
<dbReference type="GO" id="GO:0005829">
    <property type="term" value="C:cytosol"/>
    <property type="evidence" value="ECO:0007669"/>
    <property type="project" value="TreeGrafter"/>
</dbReference>
<dbReference type="SMART" id="SM00165">
    <property type="entry name" value="UBA"/>
    <property type="match status" value="1"/>
</dbReference>
<protein>
    <submittedName>
        <fullName evidence="4">Ubiquitin domain-containing protein</fullName>
    </submittedName>
</protein>
<evidence type="ECO:0000259" key="2">
    <source>
        <dbReference type="PROSITE" id="PS50030"/>
    </source>
</evidence>
<feature type="domain" description="UBA" evidence="2">
    <location>
        <begin position="328"/>
        <end position="369"/>
    </location>
</feature>
<evidence type="ECO:0000313" key="4">
    <source>
        <dbReference type="EMBL" id="GMM50825.1"/>
    </source>
</evidence>
<dbReference type="SUPFAM" id="SSF54236">
    <property type="entry name" value="Ubiquitin-like"/>
    <property type="match status" value="1"/>
</dbReference>
<dbReference type="Gene3D" id="3.10.20.90">
    <property type="entry name" value="Phosphatidylinositol 3-kinase Catalytic Subunit, Chain A, domain 1"/>
    <property type="match status" value="1"/>
</dbReference>
<reference evidence="4 5" key="1">
    <citation type="journal article" date="2023" name="Elife">
        <title>Identification of key yeast species and microbe-microbe interactions impacting larval growth of Drosophila in the wild.</title>
        <authorList>
            <person name="Mure A."/>
            <person name="Sugiura Y."/>
            <person name="Maeda R."/>
            <person name="Honda K."/>
            <person name="Sakurai N."/>
            <person name="Takahashi Y."/>
            <person name="Watada M."/>
            <person name="Katoh T."/>
            <person name="Gotoh A."/>
            <person name="Gotoh Y."/>
            <person name="Taniguchi I."/>
            <person name="Nakamura K."/>
            <person name="Hayashi T."/>
            <person name="Katayama T."/>
            <person name="Uemura T."/>
            <person name="Hattori Y."/>
        </authorList>
    </citation>
    <scope>NUCLEOTIDE SEQUENCE [LARGE SCALE GENOMIC DNA]</scope>
    <source>
        <strain evidence="4 5">SB-73</strain>
    </source>
</reference>
<dbReference type="InterPro" id="IPR029071">
    <property type="entry name" value="Ubiquitin-like_domsf"/>
</dbReference>
<dbReference type="InterPro" id="IPR019954">
    <property type="entry name" value="Ubiquitin_CS"/>
</dbReference>
<dbReference type="PRINTS" id="PR00348">
    <property type="entry name" value="UBIQUITIN"/>
</dbReference>
<dbReference type="CDD" id="cd14324">
    <property type="entry name" value="UBA_Dsk2p_like"/>
    <property type="match status" value="1"/>
</dbReference>
<dbReference type="Pfam" id="PF00627">
    <property type="entry name" value="UBA"/>
    <property type="match status" value="1"/>
</dbReference>
<feature type="compositionally biased region" description="Polar residues" evidence="1">
    <location>
        <begin position="103"/>
        <end position="116"/>
    </location>
</feature>
<dbReference type="SMART" id="SM00213">
    <property type="entry name" value="UBQ"/>
    <property type="match status" value="1"/>
</dbReference>
<dbReference type="Gene3D" id="1.10.8.10">
    <property type="entry name" value="DNA helicase RuvA subunit, C-terminal domain"/>
    <property type="match status" value="1"/>
</dbReference>
<dbReference type="PROSITE" id="PS00299">
    <property type="entry name" value="UBIQUITIN_1"/>
    <property type="match status" value="1"/>
</dbReference>
<dbReference type="Pfam" id="PF00240">
    <property type="entry name" value="ubiquitin"/>
    <property type="match status" value="1"/>
</dbReference>
<dbReference type="GO" id="GO:0031593">
    <property type="term" value="F:polyubiquitin modification-dependent protein binding"/>
    <property type="evidence" value="ECO:0007669"/>
    <property type="project" value="TreeGrafter"/>
</dbReference>
<evidence type="ECO:0000259" key="3">
    <source>
        <dbReference type="PROSITE" id="PS50053"/>
    </source>
</evidence>
<dbReference type="PANTHER" id="PTHR10677">
    <property type="entry name" value="UBIQUILIN"/>
    <property type="match status" value="1"/>
</dbReference>
<dbReference type="InterPro" id="IPR019956">
    <property type="entry name" value="Ubiquitin_dom"/>
</dbReference>
<evidence type="ECO:0000313" key="5">
    <source>
        <dbReference type="Proteomes" id="UP001362899"/>
    </source>
</evidence>
<feature type="compositionally biased region" description="Polar residues" evidence="1">
    <location>
        <begin position="86"/>
        <end position="95"/>
    </location>
</feature>
<keyword evidence="5" id="KW-1185">Reference proteome</keyword>
<dbReference type="InterPro" id="IPR015496">
    <property type="entry name" value="Ubiquilin"/>
</dbReference>
<gene>
    <name evidence="4" type="ORF">DASB73_017830</name>
</gene>
<name>A0AAV5RHA3_STABA</name>
<dbReference type="PANTHER" id="PTHR10677:SF3">
    <property type="entry name" value="FI07626P-RELATED"/>
    <property type="match status" value="1"/>
</dbReference>
<dbReference type="AlphaFoldDB" id="A0AAV5RHA3"/>
<dbReference type="GO" id="GO:0006511">
    <property type="term" value="P:ubiquitin-dependent protein catabolic process"/>
    <property type="evidence" value="ECO:0007669"/>
    <property type="project" value="TreeGrafter"/>
</dbReference>